<feature type="compositionally biased region" description="Low complexity" evidence="1">
    <location>
        <begin position="114"/>
        <end position="133"/>
    </location>
</feature>
<dbReference type="GeneID" id="87824149"/>
<evidence type="ECO:0000313" key="3">
    <source>
        <dbReference type="Proteomes" id="UP001302602"/>
    </source>
</evidence>
<accession>A0AAN6U0A3</accession>
<evidence type="ECO:0000256" key="1">
    <source>
        <dbReference type="SAM" id="MobiDB-lite"/>
    </source>
</evidence>
<name>A0AAN6U0A3_9PEZI</name>
<keyword evidence="3" id="KW-1185">Reference proteome</keyword>
<dbReference type="Proteomes" id="UP001302602">
    <property type="component" value="Unassembled WGS sequence"/>
</dbReference>
<dbReference type="EMBL" id="MU853228">
    <property type="protein sequence ID" value="KAK4124050.1"/>
    <property type="molecule type" value="Genomic_DNA"/>
</dbReference>
<dbReference type="AlphaFoldDB" id="A0AAN6U0A3"/>
<gene>
    <name evidence="2" type="ORF">N657DRAFT_440384</name>
</gene>
<feature type="region of interest" description="Disordered" evidence="1">
    <location>
        <begin position="114"/>
        <end position="136"/>
    </location>
</feature>
<comment type="caution">
    <text evidence="2">The sequence shown here is derived from an EMBL/GenBank/DDBJ whole genome shotgun (WGS) entry which is preliminary data.</text>
</comment>
<protein>
    <submittedName>
        <fullName evidence="2">Uncharacterized protein</fullName>
    </submittedName>
</protein>
<sequence>MLSTVRGFRCTNLSATRALLLSQPGPPSQRSRACALGPNFSVGELTVPNVIIITPSATGAPAPVQTETLPVTLYAPMFQLNYRSSDLAALSPSTSTSSRATTGSTSALSINSDAATDSSSASAPAASAPGSSSQRCPLQRHLASRWAQHLEASCLPPWWHGSGSKGGDSELRIRSSRLALVVGVTTIPTQDTIKQYTEHGWGTSELEASHGLAPSELTAGTPRLNPGYIDPKSAAELG</sequence>
<feature type="region of interest" description="Disordered" evidence="1">
    <location>
        <begin position="211"/>
        <end position="238"/>
    </location>
</feature>
<evidence type="ECO:0000313" key="2">
    <source>
        <dbReference type="EMBL" id="KAK4124050.1"/>
    </source>
</evidence>
<reference evidence="2" key="1">
    <citation type="journal article" date="2023" name="Mol. Phylogenet. Evol.">
        <title>Genome-scale phylogeny and comparative genomics of the fungal order Sordariales.</title>
        <authorList>
            <person name="Hensen N."/>
            <person name="Bonometti L."/>
            <person name="Westerberg I."/>
            <person name="Brannstrom I.O."/>
            <person name="Guillou S."/>
            <person name="Cros-Aarteil S."/>
            <person name="Calhoun S."/>
            <person name="Haridas S."/>
            <person name="Kuo A."/>
            <person name="Mondo S."/>
            <person name="Pangilinan J."/>
            <person name="Riley R."/>
            <person name="LaButti K."/>
            <person name="Andreopoulos B."/>
            <person name="Lipzen A."/>
            <person name="Chen C."/>
            <person name="Yan M."/>
            <person name="Daum C."/>
            <person name="Ng V."/>
            <person name="Clum A."/>
            <person name="Steindorff A."/>
            <person name="Ohm R.A."/>
            <person name="Martin F."/>
            <person name="Silar P."/>
            <person name="Natvig D.O."/>
            <person name="Lalanne C."/>
            <person name="Gautier V."/>
            <person name="Ament-Velasquez S.L."/>
            <person name="Kruys A."/>
            <person name="Hutchinson M.I."/>
            <person name="Powell A.J."/>
            <person name="Barry K."/>
            <person name="Miller A.N."/>
            <person name="Grigoriev I.V."/>
            <person name="Debuchy R."/>
            <person name="Gladieux P."/>
            <person name="Hiltunen Thoren M."/>
            <person name="Johannesson H."/>
        </authorList>
    </citation>
    <scope>NUCLEOTIDE SEQUENCE</scope>
    <source>
        <strain evidence="2">CBS 731.68</strain>
    </source>
</reference>
<reference evidence="2" key="2">
    <citation type="submission" date="2023-05" db="EMBL/GenBank/DDBJ databases">
        <authorList>
            <consortium name="Lawrence Berkeley National Laboratory"/>
            <person name="Steindorff A."/>
            <person name="Hensen N."/>
            <person name="Bonometti L."/>
            <person name="Westerberg I."/>
            <person name="Brannstrom I.O."/>
            <person name="Guillou S."/>
            <person name="Cros-Aarteil S."/>
            <person name="Calhoun S."/>
            <person name="Haridas S."/>
            <person name="Kuo A."/>
            <person name="Mondo S."/>
            <person name="Pangilinan J."/>
            <person name="Riley R."/>
            <person name="Labutti K."/>
            <person name="Andreopoulos B."/>
            <person name="Lipzen A."/>
            <person name="Chen C."/>
            <person name="Yanf M."/>
            <person name="Daum C."/>
            <person name="Ng V."/>
            <person name="Clum A."/>
            <person name="Ohm R."/>
            <person name="Martin F."/>
            <person name="Silar P."/>
            <person name="Natvig D."/>
            <person name="Lalanne C."/>
            <person name="Gautier V."/>
            <person name="Ament-Velasquez S.L."/>
            <person name="Kruys A."/>
            <person name="Hutchinson M.I."/>
            <person name="Powell A.J."/>
            <person name="Barry K."/>
            <person name="Miller A.N."/>
            <person name="Grigoriev I.V."/>
            <person name="Debuchy R."/>
            <person name="Gladieux P."/>
            <person name="Thoren M.H."/>
            <person name="Johannesson H."/>
        </authorList>
    </citation>
    <scope>NUCLEOTIDE SEQUENCE</scope>
    <source>
        <strain evidence="2">CBS 731.68</strain>
    </source>
</reference>
<proteinExistence type="predicted"/>
<dbReference type="RefSeq" id="XP_062647821.1">
    <property type="nucleotide sequence ID" value="XM_062787379.1"/>
</dbReference>
<organism evidence="2 3">
    <name type="scientific">Parathielavia appendiculata</name>
    <dbReference type="NCBI Taxonomy" id="2587402"/>
    <lineage>
        <taxon>Eukaryota</taxon>
        <taxon>Fungi</taxon>
        <taxon>Dikarya</taxon>
        <taxon>Ascomycota</taxon>
        <taxon>Pezizomycotina</taxon>
        <taxon>Sordariomycetes</taxon>
        <taxon>Sordariomycetidae</taxon>
        <taxon>Sordariales</taxon>
        <taxon>Chaetomiaceae</taxon>
        <taxon>Parathielavia</taxon>
    </lineage>
</organism>